<accession>F6RVN8</accession>
<protein>
    <submittedName>
        <fullName evidence="2">Uncharacterized protein</fullName>
    </submittedName>
</protein>
<feature type="region of interest" description="Disordered" evidence="1">
    <location>
        <begin position="173"/>
        <end position="216"/>
    </location>
</feature>
<dbReference type="Proteomes" id="UP000008144">
    <property type="component" value="Unassembled WGS sequence"/>
</dbReference>
<proteinExistence type="predicted"/>
<evidence type="ECO:0000313" key="2">
    <source>
        <dbReference type="Ensembl" id="ENSCINP00000027771.1"/>
    </source>
</evidence>
<evidence type="ECO:0000256" key="1">
    <source>
        <dbReference type="SAM" id="MobiDB-lite"/>
    </source>
</evidence>
<reference evidence="2" key="3">
    <citation type="submission" date="2025-09" db="UniProtKB">
        <authorList>
            <consortium name="Ensembl"/>
        </authorList>
    </citation>
    <scope>IDENTIFICATION</scope>
</reference>
<dbReference type="InParanoid" id="F6RVN8"/>
<dbReference type="AlphaFoldDB" id="F6RVN8"/>
<dbReference type="HOGENOM" id="CLU_1192212_0_0_1"/>
<reference evidence="3" key="1">
    <citation type="journal article" date="2002" name="Science">
        <title>The draft genome of Ciona intestinalis: insights into chordate and vertebrate origins.</title>
        <authorList>
            <person name="Dehal P."/>
            <person name="Satou Y."/>
            <person name="Campbell R.K."/>
            <person name="Chapman J."/>
            <person name="Degnan B."/>
            <person name="De Tomaso A."/>
            <person name="Davidson B."/>
            <person name="Di Gregorio A."/>
            <person name="Gelpke M."/>
            <person name="Goodstein D.M."/>
            <person name="Harafuji N."/>
            <person name="Hastings K.E."/>
            <person name="Ho I."/>
            <person name="Hotta K."/>
            <person name="Huang W."/>
            <person name="Kawashima T."/>
            <person name="Lemaire P."/>
            <person name="Martinez D."/>
            <person name="Meinertzhagen I.A."/>
            <person name="Necula S."/>
            <person name="Nonaka M."/>
            <person name="Putnam N."/>
            <person name="Rash S."/>
            <person name="Saiga H."/>
            <person name="Satake M."/>
            <person name="Terry A."/>
            <person name="Yamada L."/>
            <person name="Wang H.G."/>
            <person name="Awazu S."/>
            <person name="Azumi K."/>
            <person name="Boore J."/>
            <person name="Branno M."/>
            <person name="Chin-Bow S."/>
            <person name="DeSantis R."/>
            <person name="Doyle S."/>
            <person name="Francino P."/>
            <person name="Keys D.N."/>
            <person name="Haga S."/>
            <person name="Hayashi H."/>
            <person name="Hino K."/>
            <person name="Imai K.S."/>
            <person name="Inaba K."/>
            <person name="Kano S."/>
            <person name="Kobayashi K."/>
            <person name="Kobayashi M."/>
            <person name="Lee B.I."/>
            <person name="Makabe K.W."/>
            <person name="Manohar C."/>
            <person name="Matassi G."/>
            <person name="Medina M."/>
            <person name="Mochizuki Y."/>
            <person name="Mount S."/>
            <person name="Morishita T."/>
            <person name="Miura S."/>
            <person name="Nakayama A."/>
            <person name="Nishizaka S."/>
            <person name="Nomoto H."/>
            <person name="Ohta F."/>
            <person name="Oishi K."/>
            <person name="Rigoutsos I."/>
            <person name="Sano M."/>
            <person name="Sasaki A."/>
            <person name="Sasakura Y."/>
            <person name="Shoguchi E."/>
            <person name="Shin-i T."/>
            <person name="Spagnuolo A."/>
            <person name="Stainier D."/>
            <person name="Suzuki M.M."/>
            <person name="Tassy O."/>
            <person name="Takatori N."/>
            <person name="Tokuoka M."/>
            <person name="Yagi K."/>
            <person name="Yoshizaki F."/>
            <person name="Wada S."/>
            <person name="Zhang C."/>
            <person name="Hyatt P.D."/>
            <person name="Larimer F."/>
            <person name="Detter C."/>
            <person name="Doggett N."/>
            <person name="Glavina T."/>
            <person name="Hawkins T."/>
            <person name="Richardson P."/>
            <person name="Lucas S."/>
            <person name="Kohara Y."/>
            <person name="Levine M."/>
            <person name="Satoh N."/>
            <person name="Rokhsar D.S."/>
        </authorList>
    </citation>
    <scope>NUCLEOTIDE SEQUENCE [LARGE SCALE GENOMIC DNA]</scope>
</reference>
<sequence length="233" mass="25395">MGGTQSQYMCDEHVAAHIKSRPFLEQELNSCVQGKAKLASFDVVDGNGVISYTLENGATVVECKSKLDEFFKKFMTFSESYDPQKIPFHLSSHMLHAGVDCTVKWDNPNHSVQITGNKNDVKEVIKKLREYQNPTLPPAVSTAPPPPTVTVNNNLPPKSFGFTYPLAQFQTTSVQPNTTTSSVTTANAPSNAPINPLPTPSPPSGPSTSSSAHQPPETFTYDIEIGFVSYFLV</sequence>
<name>F6RVN8_CIOIN</name>
<organism evidence="2 3">
    <name type="scientific">Ciona intestinalis</name>
    <name type="common">Transparent sea squirt</name>
    <name type="synonym">Ascidia intestinalis</name>
    <dbReference type="NCBI Taxonomy" id="7719"/>
    <lineage>
        <taxon>Eukaryota</taxon>
        <taxon>Metazoa</taxon>
        <taxon>Chordata</taxon>
        <taxon>Tunicata</taxon>
        <taxon>Ascidiacea</taxon>
        <taxon>Phlebobranchia</taxon>
        <taxon>Cionidae</taxon>
        <taxon>Ciona</taxon>
    </lineage>
</organism>
<evidence type="ECO:0000313" key="3">
    <source>
        <dbReference type="Proteomes" id="UP000008144"/>
    </source>
</evidence>
<dbReference type="Ensembl" id="ENSCINT00000028017.1">
    <property type="protein sequence ID" value="ENSCINP00000027771.1"/>
    <property type="gene ID" value="ENSCING00000015821.1"/>
</dbReference>
<keyword evidence="3" id="KW-1185">Reference proteome</keyword>
<reference evidence="2" key="2">
    <citation type="submission" date="2025-08" db="UniProtKB">
        <authorList>
            <consortium name="Ensembl"/>
        </authorList>
    </citation>
    <scope>IDENTIFICATION</scope>
</reference>
<feature type="compositionally biased region" description="Pro residues" evidence="1">
    <location>
        <begin position="195"/>
        <end position="205"/>
    </location>
</feature>
<feature type="compositionally biased region" description="Low complexity" evidence="1">
    <location>
        <begin position="173"/>
        <end position="190"/>
    </location>
</feature>